<evidence type="ECO:0000313" key="2">
    <source>
        <dbReference type="EMBL" id="KAF7342977.1"/>
    </source>
</evidence>
<evidence type="ECO:0000256" key="1">
    <source>
        <dbReference type="SAM" id="MobiDB-lite"/>
    </source>
</evidence>
<dbReference type="EMBL" id="JACAZI010000016">
    <property type="protein sequence ID" value="KAF7342977.1"/>
    <property type="molecule type" value="Genomic_DNA"/>
</dbReference>
<dbReference type="AlphaFoldDB" id="A0A8H6XL21"/>
<accession>A0A8H6XL21</accession>
<proteinExistence type="predicted"/>
<dbReference type="OrthoDB" id="3048365at2759"/>
<dbReference type="Proteomes" id="UP000620124">
    <property type="component" value="Unassembled WGS sequence"/>
</dbReference>
<keyword evidence="3" id="KW-1185">Reference proteome</keyword>
<feature type="region of interest" description="Disordered" evidence="1">
    <location>
        <begin position="250"/>
        <end position="277"/>
    </location>
</feature>
<organism evidence="2 3">
    <name type="scientific">Mycena venus</name>
    <dbReference type="NCBI Taxonomy" id="2733690"/>
    <lineage>
        <taxon>Eukaryota</taxon>
        <taxon>Fungi</taxon>
        <taxon>Dikarya</taxon>
        <taxon>Basidiomycota</taxon>
        <taxon>Agaricomycotina</taxon>
        <taxon>Agaricomycetes</taxon>
        <taxon>Agaricomycetidae</taxon>
        <taxon>Agaricales</taxon>
        <taxon>Marasmiineae</taxon>
        <taxon>Mycenaceae</taxon>
        <taxon>Mycena</taxon>
    </lineage>
</organism>
<sequence length="411" mass="44463">MPTPIAYAHCFEHPTFVNWLDSRHTLTHSLAACRRSYFALSWMLKGLSHAASLVLLANDLFFEHPSLTFSAQMRTRISSQVRLRTWAAHPDREYLERETAPTAVLSVHPVSPSASATSTLHPSLLPPRGSVVYDMHQTTSTTHRPSAVARHGTQCSHRLGSHSPPPLCAPRLRPHRARVASPQVCHAHTLDTRPRAQQALSFSDTRATLVDPTSRGTLLSVLGVALRAPRLGCATPLPCAATAASVPHRIHRFPRSPPTTTISGTAPLSPSRAAPATIRTTTRVRALTAAILHRGCRVLLRPAQRPSVLRPSGSLVYHSRRSTPTLPKPCLCALEATCGSTGMHSARHHRYESKAVSLPLLDSRLDRAPGALQGVSLVSAALPAAKWSRAAFFEASCSPCVLIGKRSTCDS</sequence>
<gene>
    <name evidence="2" type="ORF">MVEN_01727800</name>
</gene>
<feature type="compositionally biased region" description="Polar residues" evidence="1">
    <location>
        <begin position="258"/>
        <end position="268"/>
    </location>
</feature>
<reference evidence="2" key="1">
    <citation type="submission" date="2020-05" db="EMBL/GenBank/DDBJ databases">
        <title>Mycena genomes resolve the evolution of fungal bioluminescence.</title>
        <authorList>
            <person name="Tsai I.J."/>
        </authorList>
    </citation>
    <scope>NUCLEOTIDE SEQUENCE</scope>
    <source>
        <strain evidence="2">CCC161011</strain>
    </source>
</reference>
<comment type="caution">
    <text evidence="2">The sequence shown here is derived from an EMBL/GenBank/DDBJ whole genome shotgun (WGS) entry which is preliminary data.</text>
</comment>
<evidence type="ECO:0000313" key="3">
    <source>
        <dbReference type="Proteomes" id="UP000620124"/>
    </source>
</evidence>
<name>A0A8H6XL21_9AGAR</name>
<protein>
    <submittedName>
        <fullName evidence="2">Uncharacterized protein</fullName>
    </submittedName>
</protein>